<evidence type="ECO:0000256" key="2">
    <source>
        <dbReference type="ARBA" id="ARBA00023027"/>
    </source>
</evidence>
<dbReference type="Pfam" id="PF22725">
    <property type="entry name" value="GFO_IDH_MocA_C3"/>
    <property type="match status" value="1"/>
</dbReference>
<sequence length="398" mass="43499">MTAATAKTARLVNVAIIGGGLMGREIAAAIQRWPALIDHPVRPRLTAVCDINPAALDWFDEIDTVVLKTTDYHELLADEGIDVVYVAVRHDLHEQIYGDVIRAGKSLLAEKPFGIDGDAAQAVLAAIAEHPQSFVRCSSEMPFFPGAQLAIDYIRSGALGTIVEARNSFLHSSDLDVNKPVNWKRQNEFCGDAGVLNDLGMHTWHVPLRLGWAPESVYGVLQNIVTERPGPDGALVPCDTWDNAVLHSWSRHDGVLFPLTTETKRIDPGQKNTWEFEALGLDGGVRFSTKNPKLVEVFTVRDIPGGGREQIWQQIDAGSQSVWPTVTGPNFESGFSDTILQMWAAFLAEREGLLGERFGTVTPQEAALTHNIYAAAIRSHTTRTAVDLPADDLPVVTL</sequence>
<comment type="caution">
    <text evidence="5">The sequence shown here is derived from an EMBL/GenBank/DDBJ whole genome shotgun (WGS) entry which is preliminary data.</text>
</comment>
<name>A0A2M9BCV9_9MICO</name>
<gene>
    <name evidence="5" type="ORF">CLV54_3150</name>
</gene>
<organism evidence="5 6">
    <name type="scientific">Compostimonas suwonensis</name>
    <dbReference type="NCBI Taxonomy" id="1048394"/>
    <lineage>
        <taxon>Bacteria</taxon>
        <taxon>Bacillati</taxon>
        <taxon>Actinomycetota</taxon>
        <taxon>Actinomycetes</taxon>
        <taxon>Micrococcales</taxon>
        <taxon>Microbacteriaceae</taxon>
        <taxon>Compostimonas</taxon>
    </lineage>
</organism>
<dbReference type="OrthoDB" id="9792085at2"/>
<dbReference type="Proteomes" id="UP000230161">
    <property type="component" value="Unassembled WGS sequence"/>
</dbReference>
<feature type="domain" description="Gfo/Idh/MocA-like oxidoreductase N-terminal" evidence="3">
    <location>
        <begin position="12"/>
        <end position="131"/>
    </location>
</feature>
<keyword evidence="6" id="KW-1185">Reference proteome</keyword>
<evidence type="ECO:0000256" key="1">
    <source>
        <dbReference type="ARBA" id="ARBA00023002"/>
    </source>
</evidence>
<reference evidence="5 6" key="1">
    <citation type="submission" date="2017-11" db="EMBL/GenBank/DDBJ databases">
        <title>Genomic Encyclopedia of Archaeal and Bacterial Type Strains, Phase II (KMG-II): From Individual Species to Whole Genera.</title>
        <authorList>
            <person name="Goeker M."/>
        </authorList>
    </citation>
    <scope>NUCLEOTIDE SEQUENCE [LARGE SCALE GENOMIC DNA]</scope>
    <source>
        <strain evidence="5 6">DSM 25625</strain>
    </source>
</reference>
<dbReference type="EMBL" id="PGFB01000005">
    <property type="protein sequence ID" value="PJJ55796.1"/>
    <property type="molecule type" value="Genomic_DNA"/>
</dbReference>
<dbReference type="Pfam" id="PF01408">
    <property type="entry name" value="GFO_IDH_MocA"/>
    <property type="match status" value="1"/>
</dbReference>
<dbReference type="GO" id="GO:0016491">
    <property type="term" value="F:oxidoreductase activity"/>
    <property type="evidence" value="ECO:0007669"/>
    <property type="project" value="UniProtKB-KW"/>
</dbReference>
<dbReference type="InterPro" id="IPR036291">
    <property type="entry name" value="NAD(P)-bd_dom_sf"/>
</dbReference>
<dbReference type="SUPFAM" id="SSF51735">
    <property type="entry name" value="NAD(P)-binding Rossmann-fold domains"/>
    <property type="match status" value="1"/>
</dbReference>
<dbReference type="Gene3D" id="3.30.360.10">
    <property type="entry name" value="Dihydrodipicolinate Reductase, domain 2"/>
    <property type="match status" value="1"/>
</dbReference>
<evidence type="ECO:0000313" key="5">
    <source>
        <dbReference type="EMBL" id="PJJ55796.1"/>
    </source>
</evidence>
<accession>A0A2M9BCV9</accession>
<keyword evidence="2" id="KW-0520">NAD</keyword>
<dbReference type="InterPro" id="IPR050463">
    <property type="entry name" value="Gfo/Idh/MocA_oxidrdct_glycsds"/>
</dbReference>
<evidence type="ECO:0000259" key="4">
    <source>
        <dbReference type="Pfam" id="PF22725"/>
    </source>
</evidence>
<dbReference type="AlphaFoldDB" id="A0A2M9BCV9"/>
<dbReference type="SUPFAM" id="SSF55347">
    <property type="entry name" value="Glyceraldehyde-3-phosphate dehydrogenase-like, C-terminal domain"/>
    <property type="match status" value="1"/>
</dbReference>
<dbReference type="PANTHER" id="PTHR43818:SF11">
    <property type="entry name" value="BCDNA.GH03377"/>
    <property type="match status" value="1"/>
</dbReference>
<dbReference type="RefSeq" id="WP_100345882.1">
    <property type="nucleotide sequence ID" value="NZ_PGFB01000005.1"/>
</dbReference>
<keyword evidence="1" id="KW-0560">Oxidoreductase</keyword>
<dbReference type="Gene3D" id="3.40.50.720">
    <property type="entry name" value="NAD(P)-binding Rossmann-like Domain"/>
    <property type="match status" value="1"/>
</dbReference>
<dbReference type="InterPro" id="IPR055170">
    <property type="entry name" value="GFO_IDH_MocA-like_dom"/>
</dbReference>
<dbReference type="PANTHER" id="PTHR43818">
    <property type="entry name" value="BCDNA.GH03377"/>
    <property type="match status" value="1"/>
</dbReference>
<evidence type="ECO:0000313" key="6">
    <source>
        <dbReference type="Proteomes" id="UP000230161"/>
    </source>
</evidence>
<dbReference type="GO" id="GO:0000166">
    <property type="term" value="F:nucleotide binding"/>
    <property type="evidence" value="ECO:0007669"/>
    <property type="project" value="InterPro"/>
</dbReference>
<proteinExistence type="predicted"/>
<dbReference type="InterPro" id="IPR000683">
    <property type="entry name" value="Gfo/Idh/MocA-like_OxRdtase_N"/>
</dbReference>
<feature type="domain" description="GFO/IDH/MocA-like oxidoreductase" evidence="4">
    <location>
        <begin position="151"/>
        <end position="245"/>
    </location>
</feature>
<evidence type="ECO:0000259" key="3">
    <source>
        <dbReference type="Pfam" id="PF01408"/>
    </source>
</evidence>
<protein>
    <submittedName>
        <fullName evidence="5">Putative dehydrogenase</fullName>
    </submittedName>
</protein>